<proteinExistence type="predicted"/>
<gene>
    <name evidence="3" type="ORF">HW566_07510</name>
</gene>
<organism evidence="3 4">
    <name type="scientific">Microbacterium oleivorans</name>
    <dbReference type="NCBI Taxonomy" id="273677"/>
    <lineage>
        <taxon>Bacteria</taxon>
        <taxon>Bacillati</taxon>
        <taxon>Actinomycetota</taxon>
        <taxon>Actinomycetes</taxon>
        <taxon>Micrococcales</taxon>
        <taxon>Microbacteriaceae</taxon>
        <taxon>Microbacterium</taxon>
    </lineage>
</organism>
<dbReference type="AlphaFoldDB" id="A0A7D5F8N1"/>
<dbReference type="RefSeq" id="WP_178011712.1">
    <property type="nucleotide sequence ID" value="NZ_CP058316.1"/>
</dbReference>
<evidence type="ECO:0000259" key="2">
    <source>
        <dbReference type="Pfam" id="PF13556"/>
    </source>
</evidence>
<dbReference type="EMBL" id="CP058316">
    <property type="protein sequence ID" value="QLD11629.1"/>
    <property type="molecule type" value="Genomic_DNA"/>
</dbReference>
<accession>A0A7D5F8N1</accession>
<dbReference type="Gene3D" id="1.10.10.2840">
    <property type="entry name" value="PucR C-terminal helix-turn-helix domain"/>
    <property type="match status" value="1"/>
</dbReference>
<reference evidence="3 4" key="1">
    <citation type="submission" date="2020-06" db="EMBL/GenBank/DDBJ databases">
        <authorList>
            <person name="Jo H."/>
        </authorList>
    </citation>
    <scope>NUCLEOTIDE SEQUENCE [LARGE SCALE GENOMIC DNA]</scope>
    <source>
        <strain evidence="3 4">I46</strain>
    </source>
</reference>
<protein>
    <submittedName>
        <fullName evidence="3">PucR family transcriptional regulator ligand-binding domain-containing protein</fullName>
    </submittedName>
</protein>
<name>A0A7D5F8N1_9MICO</name>
<evidence type="ECO:0000313" key="4">
    <source>
        <dbReference type="Proteomes" id="UP000509638"/>
    </source>
</evidence>
<dbReference type="Pfam" id="PF07905">
    <property type="entry name" value="PucR"/>
    <property type="match status" value="1"/>
</dbReference>
<evidence type="ECO:0000259" key="1">
    <source>
        <dbReference type="Pfam" id="PF07905"/>
    </source>
</evidence>
<evidence type="ECO:0000313" key="3">
    <source>
        <dbReference type="EMBL" id="QLD11629.1"/>
    </source>
</evidence>
<dbReference type="PANTHER" id="PTHR33744:SF1">
    <property type="entry name" value="DNA-BINDING TRANSCRIPTIONAL ACTIVATOR ADER"/>
    <property type="match status" value="1"/>
</dbReference>
<dbReference type="InterPro" id="IPR012914">
    <property type="entry name" value="PucR_dom"/>
</dbReference>
<dbReference type="Proteomes" id="UP000509638">
    <property type="component" value="Chromosome"/>
</dbReference>
<dbReference type="SUPFAM" id="SSF88659">
    <property type="entry name" value="Sigma3 and sigma4 domains of RNA polymerase sigma factors"/>
    <property type="match status" value="1"/>
</dbReference>
<sequence length="442" mass="45403">MTTLAQLLESADGALVPVTPFDPSRAVTGVHVSELAAPGRYLAGGELLLTTGIPVTGGPGDDAYVSALAEQGIGALGLGLGEGWDAPPPGFAARCREAGIPLFVVPDGVPFLAVSRALTALERRVERDAGLRAASAHTRLAEAAARDEPHAAIVRTVAEAVGGWAAWVPASPRDGAAHFHPPGLSGLLPSVVADVQRSLRRSGVAAASFAAHGAVAVVFPVEVRGRTAGALAIGSGRPLSRVDRQLALTATALLRAGSAFDRGSEPAEWVARLAFAGEADAARALAREAGVEVPRVVRVTVAGAEAPPHPLSIVEDGRRLALVEVDDLPQPGATSAPVPLAEVAVVAARTIALHGSTPPGVSVVEPDDRAAAWLAVLTPELRTAVRAHLAEGRRIEQTARHLGVHRNTVRQRVAAAERAMGASLADPDVAAELWIALRPVSR</sequence>
<dbReference type="InterPro" id="IPR042070">
    <property type="entry name" value="PucR_C-HTH_sf"/>
</dbReference>
<dbReference type="Pfam" id="PF13556">
    <property type="entry name" value="HTH_30"/>
    <property type="match status" value="1"/>
</dbReference>
<dbReference type="InterPro" id="IPR013324">
    <property type="entry name" value="RNA_pol_sigma_r3/r4-like"/>
</dbReference>
<feature type="domain" description="Purine catabolism PurC-like" evidence="1">
    <location>
        <begin position="25"/>
        <end position="118"/>
    </location>
</feature>
<feature type="domain" description="PucR C-terminal helix-turn-helix" evidence="2">
    <location>
        <begin position="382"/>
        <end position="438"/>
    </location>
</feature>
<dbReference type="InterPro" id="IPR025736">
    <property type="entry name" value="PucR_C-HTH_dom"/>
</dbReference>
<dbReference type="InterPro" id="IPR051448">
    <property type="entry name" value="CdaR-like_regulators"/>
</dbReference>
<dbReference type="PANTHER" id="PTHR33744">
    <property type="entry name" value="CARBOHYDRATE DIACID REGULATOR"/>
    <property type="match status" value="1"/>
</dbReference>